<reference evidence="1 2" key="1">
    <citation type="submission" date="2020-01" db="EMBL/GenBank/DDBJ databases">
        <title>Patterns of diversity and host range of bacteriophage communities associated with bean-nodulatin bacteria.</title>
        <authorList>
            <person name="Vann Cauwenberghe J."/>
            <person name="Santamaria R.I."/>
            <person name="Bustos P."/>
            <person name="Juarez S."/>
            <person name="Gonzalez V."/>
        </authorList>
    </citation>
    <scope>NUCLEOTIDE SEQUENCE [LARGE SCALE GENOMIC DNA]</scope>
    <source>
        <strain evidence="2">RHph</strain>
    </source>
</reference>
<keyword evidence="2" id="KW-1185">Reference proteome</keyword>
<evidence type="ECO:0000313" key="1">
    <source>
        <dbReference type="EMBL" id="QIG72700.1"/>
    </source>
</evidence>
<name>A0A7S5RDF8_9CAUD</name>
<proteinExistence type="predicted"/>
<organism evidence="1 2">
    <name type="scientific">Rhizobium phage RHph_Y65</name>
    <dbReference type="NCBI Taxonomy" id="2509785"/>
    <lineage>
        <taxon>Viruses</taxon>
        <taxon>Duplodnaviria</taxon>
        <taxon>Heunggongvirae</taxon>
        <taxon>Uroviricota</taxon>
        <taxon>Caudoviricetes</taxon>
        <taxon>Kleczkowskaviridae</taxon>
        <taxon>Cuauhnahuacvirus</taxon>
        <taxon>Cuauhnahuacvirus Y65</taxon>
    </lineage>
</organism>
<accession>A0A7S5RDF8</accession>
<dbReference type="EMBL" id="MN988525">
    <property type="protein sequence ID" value="QIG72700.1"/>
    <property type="molecule type" value="Genomic_DNA"/>
</dbReference>
<evidence type="ECO:0000313" key="2">
    <source>
        <dbReference type="Proteomes" id="UP000655883"/>
    </source>
</evidence>
<gene>
    <name evidence="1" type="ORF">EVB97_142</name>
</gene>
<dbReference type="Proteomes" id="UP000655883">
    <property type="component" value="Segment"/>
</dbReference>
<sequence>MGMFNEVIIKCPKCEGTFIEQTKSGSCSLKTFRLECAPAEELSGLLTDDGSIWCQNCGAKLGLQIQVRVVEKDSEDGWRSI</sequence>
<protein>
    <submittedName>
        <fullName evidence="1">Uncharacterized protein</fullName>
    </submittedName>
</protein>